<dbReference type="Pfam" id="PF13639">
    <property type="entry name" value="zf-RING_2"/>
    <property type="match status" value="1"/>
</dbReference>
<evidence type="ECO:0000256" key="5">
    <source>
        <dbReference type="ARBA" id="ARBA00022692"/>
    </source>
</evidence>
<evidence type="ECO:0000256" key="9">
    <source>
        <dbReference type="ARBA" id="ARBA00022989"/>
    </source>
</evidence>
<evidence type="ECO:0000256" key="11">
    <source>
        <dbReference type="ARBA" id="ARBA00024209"/>
    </source>
</evidence>
<dbReference type="InterPro" id="IPR001841">
    <property type="entry name" value="Znf_RING"/>
</dbReference>
<sequence length="249" mass="27568">MLTSSFLSTKHLPDFLGKFQSRKLLIQNPHNQEPITAAPPTYPAKSCLHSNVVVVLSFLICSLICSLGFHFLLKCVFIRCSRLLDSEPNANSLTTSGKSSGIKKKALRNFPVVNYSTELKLPGLDTECVICLSNFLPGERVRMLPICNHGFHVRCIDKWLRSHSSCPKCRRCLIETCENIVGSTQASSSRHSAPETLTTVSILGPLEPHALYADYGGLCTVVTSRRFCSHDPVREMGPRESEEINFAAC</sequence>
<dbReference type="PROSITE" id="PS50089">
    <property type="entry name" value="ZF_RING_2"/>
    <property type="match status" value="1"/>
</dbReference>
<evidence type="ECO:0000256" key="7">
    <source>
        <dbReference type="ARBA" id="ARBA00022786"/>
    </source>
</evidence>
<protein>
    <recommendedName>
        <fullName evidence="3">RING-type E3 ubiquitin transferase</fullName>
        <ecNumber evidence="3">2.3.2.27</ecNumber>
    </recommendedName>
</protein>
<feature type="domain" description="RING-type" evidence="14">
    <location>
        <begin position="128"/>
        <end position="170"/>
    </location>
</feature>
<evidence type="ECO:0000313" key="15">
    <source>
        <dbReference type="EMBL" id="GAY35989.1"/>
    </source>
</evidence>
<dbReference type="SUPFAM" id="SSF57850">
    <property type="entry name" value="RING/U-box"/>
    <property type="match status" value="1"/>
</dbReference>
<comment type="subcellular location">
    <subcellularLocation>
        <location evidence="2">Membrane</location>
        <topology evidence="2">Single-pass membrane protein</topology>
    </subcellularLocation>
</comment>
<dbReference type="Proteomes" id="UP000236630">
    <property type="component" value="Unassembled WGS sequence"/>
</dbReference>
<dbReference type="InterPro" id="IPR013083">
    <property type="entry name" value="Znf_RING/FYVE/PHD"/>
</dbReference>
<dbReference type="GO" id="GO:0061630">
    <property type="term" value="F:ubiquitin protein ligase activity"/>
    <property type="evidence" value="ECO:0007669"/>
    <property type="project" value="UniProtKB-EC"/>
</dbReference>
<evidence type="ECO:0000313" key="16">
    <source>
        <dbReference type="Proteomes" id="UP000236630"/>
    </source>
</evidence>
<dbReference type="AlphaFoldDB" id="A0A2H5N6Z9"/>
<dbReference type="PANTHER" id="PTHR46905:SF7">
    <property type="entry name" value="RING-H2 FINGER PROTEIN ATL78"/>
    <property type="match status" value="1"/>
</dbReference>
<keyword evidence="5 13" id="KW-0812">Transmembrane</keyword>
<keyword evidence="10 13" id="KW-0472">Membrane</keyword>
<keyword evidence="7" id="KW-0833">Ubl conjugation pathway</keyword>
<comment type="caution">
    <text evidence="15">The sequence shown here is derived from an EMBL/GenBank/DDBJ whole genome shotgun (WGS) entry which is preliminary data.</text>
</comment>
<dbReference type="EMBL" id="BDQV01003727">
    <property type="protein sequence ID" value="GAY35989.1"/>
    <property type="molecule type" value="Genomic_DNA"/>
</dbReference>
<evidence type="ECO:0000256" key="2">
    <source>
        <dbReference type="ARBA" id="ARBA00004167"/>
    </source>
</evidence>
<evidence type="ECO:0000256" key="13">
    <source>
        <dbReference type="SAM" id="Phobius"/>
    </source>
</evidence>
<proteinExistence type="inferred from homology"/>
<dbReference type="UniPathway" id="UPA00143"/>
<keyword evidence="12" id="KW-0863">Zinc-finger</keyword>
<organism evidence="15 16">
    <name type="scientific">Citrus unshiu</name>
    <name type="common">Satsuma mandarin</name>
    <name type="synonym">Citrus nobilis var. unshiu</name>
    <dbReference type="NCBI Taxonomy" id="55188"/>
    <lineage>
        <taxon>Eukaryota</taxon>
        <taxon>Viridiplantae</taxon>
        <taxon>Streptophyta</taxon>
        <taxon>Embryophyta</taxon>
        <taxon>Tracheophyta</taxon>
        <taxon>Spermatophyta</taxon>
        <taxon>Magnoliopsida</taxon>
        <taxon>eudicotyledons</taxon>
        <taxon>Gunneridae</taxon>
        <taxon>Pentapetalae</taxon>
        <taxon>rosids</taxon>
        <taxon>malvids</taxon>
        <taxon>Sapindales</taxon>
        <taxon>Rutaceae</taxon>
        <taxon>Aurantioideae</taxon>
        <taxon>Citrus</taxon>
    </lineage>
</organism>
<keyword evidence="8" id="KW-0862">Zinc</keyword>
<dbReference type="EC" id="2.3.2.27" evidence="3"/>
<evidence type="ECO:0000259" key="14">
    <source>
        <dbReference type="PROSITE" id="PS50089"/>
    </source>
</evidence>
<keyword evidence="9 13" id="KW-1133">Transmembrane helix</keyword>
<feature type="transmembrane region" description="Helical" evidence="13">
    <location>
        <begin position="52"/>
        <end position="73"/>
    </location>
</feature>
<evidence type="ECO:0000256" key="4">
    <source>
        <dbReference type="ARBA" id="ARBA00022679"/>
    </source>
</evidence>
<keyword evidence="6" id="KW-0479">Metal-binding</keyword>
<dbReference type="FunFam" id="3.30.40.10:FF:000632">
    <property type="entry name" value="RING-H2 finger protein ATL73"/>
    <property type="match status" value="1"/>
</dbReference>
<keyword evidence="4" id="KW-0808">Transferase</keyword>
<dbReference type="GO" id="GO:0008270">
    <property type="term" value="F:zinc ion binding"/>
    <property type="evidence" value="ECO:0007669"/>
    <property type="project" value="UniProtKB-KW"/>
</dbReference>
<dbReference type="SMART" id="SM00184">
    <property type="entry name" value="RING"/>
    <property type="match status" value="1"/>
</dbReference>
<evidence type="ECO:0000256" key="10">
    <source>
        <dbReference type="ARBA" id="ARBA00023136"/>
    </source>
</evidence>
<dbReference type="GO" id="GO:0016567">
    <property type="term" value="P:protein ubiquitination"/>
    <property type="evidence" value="ECO:0007669"/>
    <property type="project" value="UniProtKB-UniPathway"/>
</dbReference>
<dbReference type="PANTHER" id="PTHR46905">
    <property type="entry name" value="RING-H2 FINGER PROTEIN ATL78"/>
    <property type="match status" value="1"/>
</dbReference>
<dbReference type="Gene3D" id="3.30.40.10">
    <property type="entry name" value="Zinc/RING finger domain, C3HC4 (zinc finger)"/>
    <property type="match status" value="1"/>
</dbReference>
<comment type="similarity">
    <text evidence="11">Belongs to the RING-type zinc finger family. ATL subfamily.</text>
</comment>
<evidence type="ECO:0000256" key="12">
    <source>
        <dbReference type="PROSITE-ProRule" id="PRU00175"/>
    </source>
</evidence>
<keyword evidence="16" id="KW-1185">Reference proteome</keyword>
<evidence type="ECO:0000256" key="6">
    <source>
        <dbReference type="ARBA" id="ARBA00022723"/>
    </source>
</evidence>
<evidence type="ECO:0000256" key="8">
    <source>
        <dbReference type="ARBA" id="ARBA00022833"/>
    </source>
</evidence>
<name>A0A2H5N6Z9_CITUN</name>
<comment type="catalytic activity">
    <reaction evidence="1">
        <text>S-ubiquitinyl-[E2 ubiquitin-conjugating enzyme]-L-cysteine + [acceptor protein]-L-lysine = [E2 ubiquitin-conjugating enzyme]-L-cysteine + N(6)-ubiquitinyl-[acceptor protein]-L-lysine.</text>
        <dbReference type="EC" id="2.3.2.27"/>
    </reaction>
</comment>
<gene>
    <name evidence="15" type="ORF">CUMW_283430</name>
</gene>
<evidence type="ECO:0000256" key="1">
    <source>
        <dbReference type="ARBA" id="ARBA00000900"/>
    </source>
</evidence>
<reference evidence="15 16" key="1">
    <citation type="journal article" date="2017" name="Front. Genet.">
        <title>Draft sequencing of the heterozygous diploid genome of Satsuma (Citrus unshiu Marc.) using a hybrid assembly approach.</title>
        <authorList>
            <person name="Shimizu T."/>
            <person name="Tanizawa Y."/>
            <person name="Mochizuki T."/>
            <person name="Nagasaki H."/>
            <person name="Yoshioka T."/>
            <person name="Toyoda A."/>
            <person name="Fujiyama A."/>
            <person name="Kaminuma E."/>
            <person name="Nakamura Y."/>
        </authorList>
    </citation>
    <scope>NUCLEOTIDE SEQUENCE [LARGE SCALE GENOMIC DNA]</scope>
    <source>
        <strain evidence="16">cv. Miyagawa wase</strain>
    </source>
</reference>
<evidence type="ECO:0000256" key="3">
    <source>
        <dbReference type="ARBA" id="ARBA00012483"/>
    </source>
</evidence>
<accession>A0A2H5N6Z9</accession>
<dbReference type="GO" id="GO:0016020">
    <property type="term" value="C:membrane"/>
    <property type="evidence" value="ECO:0007669"/>
    <property type="project" value="UniProtKB-SubCell"/>
</dbReference>
<dbReference type="CDD" id="cd16461">
    <property type="entry name" value="RING-H2_EL5-like"/>
    <property type="match status" value="1"/>
</dbReference>
<dbReference type="InterPro" id="IPR044602">
    <property type="entry name" value="ATL10/ATL72-79-like"/>
</dbReference>